<evidence type="ECO:0000313" key="1">
    <source>
        <dbReference type="EMBL" id="KAI9916055.1"/>
    </source>
</evidence>
<organism evidence="1 2">
    <name type="scientific">Peronosclerospora sorghi</name>
    <dbReference type="NCBI Taxonomy" id="230839"/>
    <lineage>
        <taxon>Eukaryota</taxon>
        <taxon>Sar</taxon>
        <taxon>Stramenopiles</taxon>
        <taxon>Oomycota</taxon>
        <taxon>Peronosporomycetes</taxon>
        <taxon>Peronosporales</taxon>
        <taxon>Peronosporaceae</taxon>
        <taxon>Peronosclerospora</taxon>
    </lineage>
</organism>
<sequence length="159" mass="17690">MRKTIASLVLAAAVLEGKIAGSSAATGELSNLGATNFDQSYRFVSSRMLRGKKQIDDKEELDGEADDEERGRGRIVPDLGNTEAVMSRINDHLQHAQIHEIQEKERLLSVFERLRVTVPEVKELAKYGRVVAGMEITEELANAYEVRINVRYGDEAETS</sequence>
<accession>A0ACC0WD73</accession>
<proteinExistence type="predicted"/>
<reference evidence="1 2" key="1">
    <citation type="journal article" date="2022" name="bioRxiv">
        <title>The genome of the oomycete Peronosclerospora sorghi, a cosmopolitan pathogen of maize and sorghum, is inflated with dispersed pseudogenes.</title>
        <authorList>
            <person name="Fletcher K."/>
            <person name="Martin F."/>
            <person name="Isakeit T."/>
            <person name="Cavanaugh K."/>
            <person name="Magill C."/>
            <person name="Michelmore R."/>
        </authorList>
    </citation>
    <scope>NUCLEOTIDE SEQUENCE [LARGE SCALE GENOMIC DNA]</scope>
    <source>
        <strain evidence="1">P6</strain>
    </source>
</reference>
<dbReference type="EMBL" id="CM047582">
    <property type="protein sequence ID" value="KAI9916055.1"/>
    <property type="molecule type" value="Genomic_DNA"/>
</dbReference>
<name>A0ACC0WD73_9STRA</name>
<dbReference type="Proteomes" id="UP001163321">
    <property type="component" value="Chromosome 3"/>
</dbReference>
<keyword evidence="2" id="KW-1185">Reference proteome</keyword>
<protein>
    <submittedName>
        <fullName evidence="1">Uncharacterized protein</fullName>
    </submittedName>
</protein>
<evidence type="ECO:0000313" key="2">
    <source>
        <dbReference type="Proteomes" id="UP001163321"/>
    </source>
</evidence>
<gene>
    <name evidence="1" type="ORF">PsorP6_007995</name>
</gene>
<comment type="caution">
    <text evidence="1">The sequence shown here is derived from an EMBL/GenBank/DDBJ whole genome shotgun (WGS) entry which is preliminary data.</text>
</comment>